<proteinExistence type="predicted"/>
<dbReference type="InterPro" id="IPR029787">
    <property type="entry name" value="Nucleotide_cyclase"/>
</dbReference>
<comment type="caution">
    <text evidence="2">The sequence shown here is derived from an EMBL/GenBank/DDBJ whole genome shotgun (WGS) entry which is preliminary data.</text>
</comment>
<organism evidence="2">
    <name type="scientific">Baileyella intestinalis</name>
    <dbReference type="NCBI Taxonomy" id="2606709"/>
    <lineage>
        <taxon>Bacteria</taxon>
        <taxon>Bacillati</taxon>
        <taxon>Bacillota</taxon>
        <taxon>Clostridia</taxon>
        <taxon>Peptostreptococcales</taxon>
        <taxon>Anaerovoracaceae</taxon>
        <taxon>Baileyella</taxon>
    </lineage>
</organism>
<protein>
    <submittedName>
        <fullName evidence="2">Diguanylate cyclase</fullName>
    </submittedName>
</protein>
<evidence type="ECO:0000313" key="2">
    <source>
        <dbReference type="EMBL" id="MST69036.1"/>
    </source>
</evidence>
<dbReference type="SUPFAM" id="SSF55785">
    <property type="entry name" value="PYP-like sensor domain (PAS domain)"/>
    <property type="match status" value="1"/>
</dbReference>
<dbReference type="InterPro" id="IPR000014">
    <property type="entry name" value="PAS"/>
</dbReference>
<dbReference type="SMART" id="SM00267">
    <property type="entry name" value="GGDEF"/>
    <property type="match status" value="1"/>
</dbReference>
<dbReference type="SUPFAM" id="SSF55781">
    <property type="entry name" value="GAF domain-like"/>
    <property type="match status" value="1"/>
</dbReference>
<dbReference type="PROSITE" id="PS50887">
    <property type="entry name" value="GGDEF"/>
    <property type="match status" value="1"/>
</dbReference>
<dbReference type="Gene3D" id="3.30.450.40">
    <property type="match status" value="1"/>
</dbReference>
<dbReference type="RefSeq" id="WP_154572509.1">
    <property type="nucleotide sequence ID" value="NZ_VUNB01000004.1"/>
</dbReference>
<dbReference type="InterPro" id="IPR029016">
    <property type="entry name" value="GAF-like_dom_sf"/>
</dbReference>
<evidence type="ECO:0000259" key="1">
    <source>
        <dbReference type="PROSITE" id="PS50887"/>
    </source>
</evidence>
<dbReference type="AlphaFoldDB" id="A0A6A8MCC4"/>
<dbReference type="GO" id="GO:0052621">
    <property type="term" value="F:diguanylate cyclase activity"/>
    <property type="evidence" value="ECO:0007669"/>
    <property type="project" value="TreeGrafter"/>
</dbReference>
<dbReference type="Pfam" id="PF00990">
    <property type="entry name" value="GGDEF"/>
    <property type="match status" value="1"/>
</dbReference>
<dbReference type="InterPro" id="IPR035965">
    <property type="entry name" value="PAS-like_dom_sf"/>
</dbReference>
<reference evidence="2" key="1">
    <citation type="submission" date="2019-09" db="EMBL/GenBank/DDBJ databases">
        <title>In-depth cultivation of the pig gut microbiome towards novel bacterial diversity and tailored functional studies.</title>
        <authorList>
            <person name="Wylensek D."/>
            <person name="Hitch T.C.A."/>
            <person name="Clavel T."/>
        </authorList>
    </citation>
    <scope>NUCLEOTIDE SEQUENCE</scope>
    <source>
        <strain evidence="2">RF-744-FAT-WT-3</strain>
    </source>
</reference>
<dbReference type="InterPro" id="IPR043128">
    <property type="entry name" value="Rev_trsase/Diguanyl_cyclase"/>
</dbReference>
<gene>
    <name evidence="2" type="ORF">FYJ66_05450</name>
</gene>
<dbReference type="InterPro" id="IPR000160">
    <property type="entry name" value="GGDEF_dom"/>
</dbReference>
<dbReference type="CDD" id="cd00130">
    <property type="entry name" value="PAS"/>
    <property type="match status" value="1"/>
</dbReference>
<dbReference type="Gene3D" id="3.30.70.270">
    <property type="match status" value="1"/>
</dbReference>
<name>A0A6A8MCC4_9FIRM</name>
<feature type="domain" description="GGDEF" evidence="1">
    <location>
        <begin position="331"/>
        <end position="456"/>
    </location>
</feature>
<dbReference type="EMBL" id="VUNB01000004">
    <property type="protein sequence ID" value="MST69036.1"/>
    <property type="molecule type" value="Genomic_DNA"/>
</dbReference>
<dbReference type="InterPro" id="IPR050469">
    <property type="entry name" value="Diguanylate_Cyclase"/>
</dbReference>
<dbReference type="PANTHER" id="PTHR45138">
    <property type="entry name" value="REGULATORY COMPONENTS OF SENSORY TRANSDUCTION SYSTEM"/>
    <property type="match status" value="1"/>
</dbReference>
<dbReference type="SUPFAM" id="SSF55073">
    <property type="entry name" value="Nucleotide cyclase"/>
    <property type="match status" value="1"/>
</dbReference>
<dbReference type="NCBIfam" id="TIGR00254">
    <property type="entry name" value="GGDEF"/>
    <property type="match status" value="1"/>
</dbReference>
<sequence length="458" mass="52921">MIAETIQKNLSEPDFYKDIPVPFAVFQPVYDASHRKVVNAIYLYVNQAYCQMAGYSREELTHHYFLDIYPEGDVWFAYCHEALVRKEPVHSCFYSEETKHWLDFTVGPASIKDAVAFIFNNVDDSVRKTKRQKKTDNIIMGITKILNNDEEFETSMNHALEELSRYIHPDRLYVLETDGYTASNTFEWCARGVEPEIQTLQHLDYNDYLRGWEKYMTDSSSVVIENIENLKADDFADYENLKRQGIRCIAAAPFYNSGKLIGYLGADNYKENELINTQAVLNSISYFVGAKIVNHRLMEDLNRMSHMDILTGVHNRNAMIEEINALESKNVATGIIYADVNNLKHINDTKGHEAGDQALCCSADKLAFHFGRGNVYRAGGDEFVVIMPEVGEEDFEARLGKLNTELQESNPYRFSFGACWCPNSNRIEEVLRVADREMYEAKRRFYQKEGVDRRRKNY</sequence>
<dbReference type="PANTHER" id="PTHR45138:SF9">
    <property type="entry name" value="DIGUANYLATE CYCLASE DGCM-RELATED"/>
    <property type="match status" value="1"/>
</dbReference>
<accession>A0A6A8MCC4</accession>
<dbReference type="CDD" id="cd01949">
    <property type="entry name" value="GGDEF"/>
    <property type="match status" value="1"/>
</dbReference>
<dbReference type="Gene3D" id="3.30.450.20">
    <property type="entry name" value="PAS domain"/>
    <property type="match status" value="1"/>
</dbReference>